<accession>A0A9D1IMY3</accession>
<dbReference type="PANTHER" id="PTHR33375">
    <property type="entry name" value="CHROMOSOME-PARTITIONING PROTEIN PARB-RELATED"/>
    <property type="match status" value="1"/>
</dbReference>
<dbReference type="GO" id="GO:0005694">
    <property type="term" value="C:chromosome"/>
    <property type="evidence" value="ECO:0007669"/>
    <property type="project" value="TreeGrafter"/>
</dbReference>
<dbReference type="AlphaFoldDB" id="A0A9D1IMY3"/>
<dbReference type="InterPro" id="IPR003115">
    <property type="entry name" value="ParB_N"/>
</dbReference>
<sequence length="295" mass="33653">MKEEQSKRRALGMGLEQLFNTEVLDFNNIENKIIDETPKDEIVELDLNELMPNPYQPRKVFDEDALQELASSIKEHGVFQPIIVKKSVKGYNIIAGERRVKASKLAGLTKIPAIIKDFTDDEMMQVALLENLQREDLSAIEEAKAYKSIIETMRLTQDELAKKLGKSRSHITNMLGLLRLPLNVQDMVLYGKLSMGHARVLSKLENHDQIEELANKVVNENLSVRDLEELTNENTFARKTPVSKPKKSKEYKHVEDAMKEKLGTKVAISDNKIKISFATKEDLNRILEILNIEVE</sequence>
<gene>
    <name evidence="6" type="ORF">IAB68_01330</name>
</gene>
<comment type="subcellular location">
    <subcellularLocation>
        <location evidence="1">Cytoplasm</location>
        <location evidence="1">Nucleoid</location>
    </subcellularLocation>
</comment>
<dbReference type="SMART" id="SM00470">
    <property type="entry name" value="ParB"/>
    <property type="match status" value="1"/>
</dbReference>
<dbReference type="FunFam" id="1.10.10.2830:FF:000001">
    <property type="entry name" value="Chromosome partitioning protein ParB"/>
    <property type="match status" value="1"/>
</dbReference>
<dbReference type="Proteomes" id="UP000824074">
    <property type="component" value="Unassembled WGS sequence"/>
</dbReference>
<comment type="caution">
    <text evidence="6">The sequence shown here is derived from an EMBL/GenBank/DDBJ whole genome shotgun (WGS) entry which is preliminary data.</text>
</comment>
<evidence type="ECO:0000256" key="2">
    <source>
        <dbReference type="ARBA" id="ARBA00006295"/>
    </source>
</evidence>
<name>A0A9D1IMY3_9FIRM</name>
<comment type="similarity">
    <text evidence="2">Belongs to the ParB family.</text>
</comment>
<dbReference type="NCBIfam" id="TIGR00180">
    <property type="entry name" value="parB_part"/>
    <property type="match status" value="1"/>
</dbReference>
<evidence type="ECO:0000256" key="1">
    <source>
        <dbReference type="ARBA" id="ARBA00004453"/>
    </source>
</evidence>
<dbReference type="SUPFAM" id="SSF109709">
    <property type="entry name" value="KorB DNA-binding domain-like"/>
    <property type="match status" value="1"/>
</dbReference>
<evidence type="ECO:0000313" key="7">
    <source>
        <dbReference type="Proteomes" id="UP000824074"/>
    </source>
</evidence>
<reference evidence="6" key="1">
    <citation type="submission" date="2020-10" db="EMBL/GenBank/DDBJ databases">
        <authorList>
            <person name="Gilroy R."/>
        </authorList>
    </citation>
    <scope>NUCLEOTIDE SEQUENCE</scope>
    <source>
        <strain evidence="6">CHK193-30670</strain>
    </source>
</reference>
<proteinExistence type="inferred from homology"/>
<dbReference type="Gene3D" id="1.10.10.2830">
    <property type="match status" value="1"/>
</dbReference>
<organism evidence="6 7">
    <name type="scientific">Candidatus Aphodocola excrementigallinarum</name>
    <dbReference type="NCBI Taxonomy" id="2840670"/>
    <lineage>
        <taxon>Bacteria</taxon>
        <taxon>Bacillati</taxon>
        <taxon>Bacillota</taxon>
        <taxon>Bacilli</taxon>
        <taxon>Candidatus Aphodocola</taxon>
    </lineage>
</organism>
<dbReference type="Gene3D" id="3.90.1530.30">
    <property type="match status" value="1"/>
</dbReference>
<dbReference type="InterPro" id="IPR050336">
    <property type="entry name" value="Chromosome_partition/occlusion"/>
</dbReference>
<dbReference type="GO" id="GO:0045881">
    <property type="term" value="P:positive regulation of sporulation resulting in formation of a cellular spore"/>
    <property type="evidence" value="ECO:0007669"/>
    <property type="project" value="TreeGrafter"/>
</dbReference>
<dbReference type="CDD" id="cd16393">
    <property type="entry name" value="SPO0J_N"/>
    <property type="match status" value="1"/>
</dbReference>
<evidence type="ECO:0000313" key="6">
    <source>
        <dbReference type="EMBL" id="HIU39930.1"/>
    </source>
</evidence>
<evidence type="ECO:0000256" key="3">
    <source>
        <dbReference type="ARBA" id="ARBA00022829"/>
    </source>
</evidence>
<dbReference type="InterPro" id="IPR036086">
    <property type="entry name" value="ParB/Sulfiredoxin_sf"/>
</dbReference>
<dbReference type="Pfam" id="PF17762">
    <property type="entry name" value="HTH_ParB"/>
    <property type="match status" value="1"/>
</dbReference>
<keyword evidence="3" id="KW-0159">Chromosome partition</keyword>
<dbReference type="GO" id="GO:0003677">
    <property type="term" value="F:DNA binding"/>
    <property type="evidence" value="ECO:0007669"/>
    <property type="project" value="UniProtKB-KW"/>
</dbReference>
<dbReference type="FunFam" id="3.90.1530.30:FF:000001">
    <property type="entry name" value="Chromosome partitioning protein ParB"/>
    <property type="match status" value="1"/>
</dbReference>
<keyword evidence="4" id="KW-0238">DNA-binding</keyword>
<dbReference type="EMBL" id="DVMT01000015">
    <property type="protein sequence ID" value="HIU39930.1"/>
    <property type="molecule type" value="Genomic_DNA"/>
</dbReference>
<dbReference type="InterPro" id="IPR004437">
    <property type="entry name" value="ParB/RepB/Spo0J"/>
</dbReference>
<dbReference type="GO" id="GO:0007059">
    <property type="term" value="P:chromosome segregation"/>
    <property type="evidence" value="ECO:0007669"/>
    <property type="project" value="UniProtKB-KW"/>
</dbReference>
<dbReference type="PANTHER" id="PTHR33375:SF1">
    <property type="entry name" value="CHROMOSOME-PARTITIONING PROTEIN PARB-RELATED"/>
    <property type="match status" value="1"/>
</dbReference>
<reference evidence="6" key="2">
    <citation type="journal article" date="2021" name="PeerJ">
        <title>Extensive microbial diversity within the chicken gut microbiome revealed by metagenomics and culture.</title>
        <authorList>
            <person name="Gilroy R."/>
            <person name="Ravi A."/>
            <person name="Getino M."/>
            <person name="Pursley I."/>
            <person name="Horton D.L."/>
            <person name="Alikhan N.F."/>
            <person name="Baker D."/>
            <person name="Gharbi K."/>
            <person name="Hall N."/>
            <person name="Watson M."/>
            <person name="Adriaenssens E.M."/>
            <person name="Foster-Nyarko E."/>
            <person name="Jarju S."/>
            <person name="Secka A."/>
            <person name="Antonio M."/>
            <person name="Oren A."/>
            <person name="Chaudhuri R.R."/>
            <person name="La Ragione R."/>
            <person name="Hildebrand F."/>
            <person name="Pallen M.J."/>
        </authorList>
    </citation>
    <scope>NUCLEOTIDE SEQUENCE</scope>
    <source>
        <strain evidence="6">CHK193-30670</strain>
    </source>
</reference>
<dbReference type="InterPro" id="IPR041468">
    <property type="entry name" value="HTH_ParB/Spo0J"/>
</dbReference>
<dbReference type="GO" id="GO:0009295">
    <property type="term" value="C:nucleoid"/>
    <property type="evidence" value="ECO:0007669"/>
    <property type="project" value="UniProtKB-SubCell"/>
</dbReference>
<dbReference type="Pfam" id="PF02195">
    <property type="entry name" value="ParB_N"/>
    <property type="match status" value="1"/>
</dbReference>
<evidence type="ECO:0000259" key="5">
    <source>
        <dbReference type="SMART" id="SM00470"/>
    </source>
</evidence>
<feature type="domain" description="ParB-like N-terminal" evidence="5">
    <location>
        <begin position="43"/>
        <end position="132"/>
    </location>
</feature>
<evidence type="ECO:0000256" key="4">
    <source>
        <dbReference type="ARBA" id="ARBA00023125"/>
    </source>
</evidence>
<protein>
    <submittedName>
        <fullName evidence="6">ParB/RepB/Spo0J family partition protein</fullName>
    </submittedName>
</protein>
<dbReference type="SUPFAM" id="SSF110849">
    <property type="entry name" value="ParB/Sulfiredoxin"/>
    <property type="match status" value="1"/>
</dbReference>